<dbReference type="EMBL" id="FRBT01000008">
    <property type="protein sequence ID" value="SHM70620.1"/>
    <property type="molecule type" value="Genomic_DNA"/>
</dbReference>
<sequence length="244" mass="28200">MKNSLKPKYDMRLLFSCLFLVSFFSSFAQDVKPEIKPIVKIDSLYREDQFYFSVTYNLLLDGPTGLKQNKFSAGLSGGFLRDMPINKKRTIAIAAGLGLSYQNFYQNLTISKDGDGKQIYGVNSYGEFVSNRYKQYSVDLPIEFRWRNSTYESYRFWRIYSGVKLSYVFSDKSILKDGETTYKISNNKDVNQFQYGVYVSAGYNTWNVYCYYGLNGLFDKSVQTISGENVKMKAMNIGLIFYIL</sequence>
<reference evidence="4" key="1">
    <citation type="submission" date="2016-11" db="EMBL/GenBank/DDBJ databases">
        <authorList>
            <person name="Varghese N."/>
            <person name="Submissions S."/>
        </authorList>
    </citation>
    <scope>NUCLEOTIDE SEQUENCE [LARGE SCALE GENOMIC DNA]</scope>
    <source>
        <strain evidence="4">DSM 24724</strain>
    </source>
</reference>
<proteinExistence type="predicted"/>
<feature type="domain" description="Outer membrane protein beta-barrel" evidence="2">
    <location>
        <begin position="27"/>
        <end position="219"/>
    </location>
</feature>
<feature type="signal peptide" evidence="1">
    <location>
        <begin position="1"/>
        <end position="28"/>
    </location>
</feature>
<keyword evidence="1" id="KW-0732">Signal</keyword>
<dbReference type="InterPro" id="IPR025665">
    <property type="entry name" value="Beta-barrel_OMP_2"/>
</dbReference>
<gene>
    <name evidence="3" type="ORF">SAMN05444484_108189</name>
</gene>
<name>A0A1M7KYD6_9FLAO</name>
<evidence type="ECO:0000313" key="3">
    <source>
        <dbReference type="EMBL" id="SHM70620.1"/>
    </source>
</evidence>
<dbReference type="AlphaFoldDB" id="A0A1M7KYD6"/>
<evidence type="ECO:0000259" key="2">
    <source>
        <dbReference type="Pfam" id="PF13568"/>
    </source>
</evidence>
<dbReference type="STRING" id="946677.SAMN05444484_108189"/>
<feature type="chain" id="PRO_5012184262" evidence="1">
    <location>
        <begin position="29"/>
        <end position="244"/>
    </location>
</feature>
<dbReference type="Pfam" id="PF13568">
    <property type="entry name" value="OMP_b-brl_2"/>
    <property type="match status" value="1"/>
</dbReference>
<protein>
    <submittedName>
        <fullName evidence="3">Outer membrane protein beta-barrel domain-containing protein</fullName>
    </submittedName>
</protein>
<keyword evidence="4" id="KW-1185">Reference proteome</keyword>
<accession>A0A1M7KYD6</accession>
<evidence type="ECO:0000256" key="1">
    <source>
        <dbReference type="SAM" id="SignalP"/>
    </source>
</evidence>
<dbReference type="Proteomes" id="UP000184028">
    <property type="component" value="Unassembled WGS sequence"/>
</dbReference>
<evidence type="ECO:0000313" key="4">
    <source>
        <dbReference type="Proteomes" id="UP000184028"/>
    </source>
</evidence>
<organism evidence="3 4">
    <name type="scientific">Flavobacterium chilense</name>
    <dbReference type="NCBI Taxonomy" id="946677"/>
    <lineage>
        <taxon>Bacteria</taxon>
        <taxon>Pseudomonadati</taxon>
        <taxon>Bacteroidota</taxon>
        <taxon>Flavobacteriia</taxon>
        <taxon>Flavobacteriales</taxon>
        <taxon>Flavobacteriaceae</taxon>
        <taxon>Flavobacterium</taxon>
    </lineage>
</organism>